<dbReference type="Gene3D" id="1.25.10.10">
    <property type="entry name" value="Leucine-rich Repeat Variant"/>
    <property type="match status" value="3"/>
</dbReference>
<accession>A0ABM4U3Z3</accession>
<evidence type="ECO:0000259" key="2">
    <source>
        <dbReference type="Pfam" id="PF23005"/>
    </source>
</evidence>
<evidence type="ECO:0000313" key="4">
    <source>
        <dbReference type="RefSeq" id="XP_071901988.1"/>
    </source>
</evidence>
<name>A0ABM4U3Z3_COFAR</name>
<dbReference type="InterPro" id="IPR011989">
    <property type="entry name" value="ARM-like"/>
</dbReference>
<proteinExistence type="predicted"/>
<dbReference type="Proteomes" id="UP001652660">
    <property type="component" value="Chromosome 4c"/>
</dbReference>
<dbReference type="Pfam" id="PF23005">
    <property type="entry name" value="DUF7032"/>
    <property type="match status" value="1"/>
</dbReference>
<organism evidence="3 4">
    <name type="scientific">Coffea arabica</name>
    <name type="common">Arabian coffee</name>
    <dbReference type="NCBI Taxonomy" id="13443"/>
    <lineage>
        <taxon>Eukaryota</taxon>
        <taxon>Viridiplantae</taxon>
        <taxon>Streptophyta</taxon>
        <taxon>Embryophyta</taxon>
        <taxon>Tracheophyta</taxon>
        <taxon>Spermatophyta</taxon>
        <taxon>Magnoliopsida</taxon>
        <taxon>eudicotyledons</taxon>
        <taxon>Gunneridae</taxon>
        <taxon>Pentapetalae</taxon>
        <taxon>asterids</taxon>
        <taxon>lamiids</taxon>
        <taxon>Gentianales</taxon>
        <taxon>Rubiaceae</taxon>
        <taxon>Ixoroideae</taxon>
        <taxon>Gardenieae complex</taxon>
        <taxon>Bertiereae - Coffeeae clade</taxon>
        <taxon>Coffeeae</taxon>
        <taxon>Coffea</taxon>
    </lineage>
</organism>
<dbReference type="InterPro" id="IPR054296">
    <property type="entry name" value="DUF7032"/>
</dbReference>
<gene>
    <name evidence="4" type="primary">LOC140005230</name>
</gene>
<keyword evidence="3" id="KW-1185">Reference proteome</keyword>
<dbReference type="SMART" id="SM00185">
    <property type="entry name" value="ARM"/>
    <property type="match status" value="4"/>
</dbReference>
<keyword evidence="1" id="KW-0677">Repeat</keyword>
<dbReference type="PANTHER" id="PTHR46043:SF13">
    <property type="entry name" value="ARM REPEAT SUPERFAMILY PROTEIN"/>
    <property type="match status" value="1"/>
</dbReference>
<reference evidence="4" key="1">
    <citation type="submission" date="2025-08" db="UniProtKB">
        <authorList>
            <consortium name="RefSeq"/>
        </authorList>
    </citation>
    <scope>IDENTIFICATION</scope>
    <source>
        <tissue evidence="4">Leaves</tissue>
    </source>
</reference>
<dbReference type="InterPro" id="IPR000225">
    <property type="entry name" value="Armadillo"/>
</dbReference>
<evidence type="ECO:0000313" key="3">
    <source>
        <dbReference type="Proteomes" id="UP001652660"/>
    </source>
</evidence>
<dbReference type="SUPFAM" id="SSF48371">
    <property type="entry name" value="ARM repeat"/>
    <property type="match status" value="1"/>
</dbReference>
<dbReference type="InterPro" id="IPR016024">
    <property type="entry name" value="ARM-type_fold"/>
</dbReference>
<evidence type="ECO:0000256" key="1">
    <source>
        <dbReference type="ARBA" id="ARBA00022737"/>
    </source>
</evidence>
<sequence>MLVVFLLTISSCHPSHKHTPSRLHSLLNPNIPSKNLQTSAMKVPENEVQALTNSITQLLSSLSSSVPQAQCFKSKWSIISSKLSTLESLVSDLCNSCSATTASATGSLAVDLLQSLVTTLTDALSLCMLCHASTPPHGKLKTQNDVDSITAKLDNHTRDLDVLIKSGVLLHPQNAVVAAAPAATTPTRESVRAEFRNLITRLQIGSTESKNSVLDSVLNLLQEDDKNVLIAVAQGIVPVLVRTLDSNTHHLEMKEKIVAGIAKISTVDSIKHVLIAEGLGLLNNLLRVLESGSVFAKEKSCIVLQVLSNSKENARAIGSRGGVSSLLEICNDGTPNSQAMAAGVLRILSVYREIKENFIEENAVMILLGLWNSGTILAQENAIGCLNNLVVKDDNLKLLIAREGVIESLKNYWDSVNSVQNLEVAIVMIQILASCPLIVENLVADGFLNRVAGVLSCGVLGCRIAAAKAVYELSYNTKTRKELGEIGCISALVRMMDGKAVEEKEVAAKALSRLMAFPGNRRIFKKEEKGIVSAVQLLDPLVQNLDKKYPVLILISLVHSKKCRKQMVGSGACSHLQKLVEMENVDGAKKLLESLGRGKLWGVFGIH</sequence>
<dbReference type="GeneID" id="140005230"/>
<dbReference type="RefSeq" id="XP_071901988.1">
    <property type="nucleotide sequence ID" value="XM_072045887.1"/>
</dbReference>
<protein>
    <recommendedName>
        <fullName evidence="2">DUF7032 domain-containing protein</fullName>
    </recommendedName>
</protein>
<feature type="domain" description="DUF7032" evidence="2">
    <location>
        <begin position="55"/>
        <end position="168"/>
    </location>
</feature>
<dbReference type="PANTHER" id="PTHR46043">
    <property type="entry name" value="ARM REPEAT SUPERFAMILY PROTEIN"/>
    <property type="match status" value="1"/>
</dbReference>